<dbReference type="SUPFAM" id="SSF48619">
    <property type="entry name" value="Phospholipase A2, PLA2"/>
    <property type="match status" value="1"/>
</dbReference>
<dbReference type="AlphaFoldDB" id="A0ABD2PLK2"/>
<dbReference type="Pfam" id="PF05826">
    <property type="entry name" value="Phospholip_A2_2"/>
    <property type="match status" value="1"/>
</dbReference>
<keyword evidence="1" id="KW-0732">Signal</keyword>
<gene>
    <name evidence="3" type="ORF">Ciccas_013764</name>
</gene>
<reference evidence="3 4" key="1">
    <citation type="submission" date="2024-11" db="EMBL/GenBank/DDBJ databases">
        <title>Adaptive evolution of stress response genes in parasites aligns with host niche diversity.</title>
        <authorList>
            <person name="Hahn C."/>
            <person name="Resl P."/>
        </authorList>
    </citation>
    <scope>NUCLEOTIDE SEQUENCE [LARGE SCALE GENOMIC DNA]</scope>
    <source>
        <strain evidence="3">EGGRZ-B1_66</strain>
        <tissue evidence="3">Body</tissue>
    </source>
</reference>
<evidence type="ECO:0000256" key="1">
    <source>
        <dbReference type="SAM" id="SignalP"/>
    </source>
</evidence>
<accession>A0ABD2PLK2</accession>
<protein>
    <recommendedName>
        <fullName evidence="2">Phospholipase A2-like central domain-containing protein</fullName>
    </recommendedName>
</protein>
<proteinExistence type="predicted"/>
<organism evidence="3 4">
    <name type="scientific">Cichlidogyrus casuarinus</name>
    <dbReference type="NCBI Taxonomy" id="1844966"/>
    <lineage>
        <taxon>Eukaryota</taxon>
        <taxon>Metazoa</taxon>
        <taxon>Spiralia</taxon>
        <taxon>Lophotrochozoa</taxon>
        <taxon>Platyhelminthes</taxon>
        <taxon>Monogenea</taxon>
        <taxon>Monopisthocotylea</taxon>
        <taxon>Dactylogyridea</taxon>
        <taxon>Ancyrocephalidae</taxon>
        <taxon>Cichlidogyrus</taxon>
    </lineage>
</organism>
<dbReference type="EMBL" id="JBJKFK010006655">
    <property type="protein sequence ID" value="KAL3307717.1"/>
    <property type="molecule type" value="Genomic_DNA"/>
</dbReference>
<dbReference type="Proteomes" id="UP001626550">
    <property type="component" value="Unassembled WGS sequence"/>
</dbReference>
<dbReference type="InterPro" id="IPR016090">
    <property type="entry name" value="PLA2-like_dom"/>
</dbReference>
<keyword evidence="4" id="KW-1185">Reference proteome</keyword>
<evidence type="ECO:0000313" key="4">
    <source>
        <dbReference type="Proteomes" id="UP001626550"/>
    </source>
</evidence>
<evidence type="ECO:0000313" key="3">
    <source>
        <dbReference type="EMBL" id="KAL3307717.1"/>
    </source>
</evidence>
<feature type="domain" description="Phospholipase A2-like central" evidence="2">
    <location>
        <begin position="21"/>
        <end position="117"/>
    </location>
</feature>
<sequence>MYRLVLVTFCTLYFPKVHSIIYPCTKWCGPDNVASHYDDLGSNRDVDMCCRDHDHCALSLASGETLRNYRNEGWYTESACYCDQEFAECLQSCINMGNFAARLLRFFFFDLAKMRCLILYTFKWSRGFFVRSLNFYEYENYRASDETKRIIRKRWSG</sequence>
<feature type="signal peptide" evidence="1">
    <location>
        <begin position="1"/>
        <end position="19"/>
    </location>
</feature>
<name>A0ABD2PLK2_9PLAT</name>
<dbReference type="Gene3D" id="1.20.90.10">
    <property type="entry name" value="Phospholipase A2 domain"/>
    <property type="match status" value="1"/>
</dbReference>
<comment type="caution">
    <text evidence="3">The sequence shown here is derived from an EMBL/GenBank/DDBJ whole genome shotgun (WGS) entry which is preliminary data.</text>
</comment>
<evidence type="ECO:0000259" key="2">
    <source>
        <dbReference type="Pfam" id="PF05826"/>
    </source>
</evidence>
<dbReference type="PANTHER" id="PTHR12253">
    <property type="entry name" value="RH14732P"/>
    <property type="match status" value="1"/>
</dbReference>
<dbReference type="InterPro" id="IPR036444">
    <property type="entry name" value="PLipase_A2_dom_sf"/>
</dbReference>
<feature type="chain" id="PRO_5044821988" description="Phospholipase A2-like central domain-containing protein" evidence="1">
    <location>
        <begin position="20"/>
        <end position="157"/>
    </location>
</feature>